<accession>A0A0E9RZD0</accession>
<keyword evidence="1" id="KW-1133">Transmembrane helix</keyword>
<proteinExistence type="predicted"/>
<feature type="transmembrane region" description="Helical" evidence="1">
    <location>
        <begin position="6"/>
        <end position="31"/>
    </location>
</feature>
<name>A0A0E9RZD0_ANGAN</name>
<keyword evidence="1" id="KW-0812">Transmembrane</keyword>
<reference evidence="2" key="1">
    <citation type="submission" date="2014-11" db="EMBL/GenBank/DDBJ databases">
        <authorList>
            <person name="Amaro Gonzalez C."/>
        </authorList>
    </citation>
    <scope>NUCLEOTIDE SEQUENCE</scope>
</reference>
<evidence type="ECO:0000313" key="2">
    <source>
        <dbReference type="EMBL" id="JAH34242.1"/>
    </source>
</evidence>
<dbReference type="EMBL" id="GBXM01074335">
    <property type="protein sequence ID" value="JAH34242.1"/>
    <property type="molecule type" value="Transcribed_RNA"/>
</dbReference>
<sequence length="32" mass="3487">MHDTVTAIMSTCSVVVPTSVLGCFHVLFSYLK</sequence>
<dbReference type="AlphaFoldDB" id="A0A0E9RZD0"/>
<evidence type="ECO:0000256" key="1">
    <source>
        <dbReference type="SAM" id="Phobius"/>
    </source>
</evidence>
<protein>
    <submittedName>
        <fullName evidence="2">Uncharacterized protein</fullName>
    </submittedName>
</protein>
<reference evidence="2" key="2">
    <citation type="journal article" date="2015" name="Fish Shellfish Immunol.">
        <title>Early steps in the European eel (Anguilla anguilla)-Vibrio vulnificus interaction in the gills: Role of the RtxA13 toxin.</title>
        <authorList>
            <person name="Callol A."/>
            <person name="Pajuelo D."/>
            <person name="Ebbesson L."/>
            <person name="Teles M."/>
            <person name="MacKenzie S."/>
            <person name="Amaro C."/>
        </authorList>
    </citation>
    <scope>NUCLEOTIDE SEQUENCE</scope>
</reference>
<keyword evidence="1" id="KW-0472">Membrane</keyword>
<organism evidence="2">
    <name type="scientific">Anguilla anguilla</name>
    <name type="common">European freshwater eel</name>
    <name type="synonym">Muraena anguilla</name>
    <dbReference type="NCBI Taxonomy" id="7936"/>
    <lineage>
        <taxon>Eukaryota</taxon>
        <taxon>Metazoa</taxon>
        <taxon>Chordata</taxon>
        <taxon>Craniata</taxon>
        <taxon>Vertebrata</taxon>
        <taxon>Euteleostomi</taxon>
        <taxon>Actinopterygii</taxon>
        <taxon>Neopterygii</taxon>
        <taxon>Teleostei</taxon>
        <taxon>Anguilliformes</taxon>
        <taxon>Anguillidae</taxon>
        <taxon>Anguilla</taxon>
    </lineage>
</organism>